<protein>
    <submittedName>
        <fullName evidence="3">Uncharacterized protein LOC103499071</fullName>
    </submittedName>
</protein>
<dbReference type="KEGG" id="cmo:103499071"/>
<dbReference type="GeneID" id="103499071"/>
<dbReference type="Gene3D" id="2.80.10.50">
    <property type="match status" value="2"/>
</dbReference>
<sequence>MSSFPRRFSLKSISNNLYLRYVHGRNELNGFLQFSAKEAASPYTMFEIEESSFGHGYVHIRCCYNNKYWALQSPSSSYIVATANEKDETLSEHSCTLFKPNYKDNDNKHDTFRFRHVFLNSCVFFQPARESAYHDCLMLSGHALPNELSTVINWDTYLFLPRHVAFKSLKNNKYLQPKSFLIEKTYQLALNGSNTADPKMLHEVIKTPDGHFGLKNLAHRKFFTRVTDGTWIVLDNDSSTAKDDPGRLFWPIKLDHNVVALRSAKDYRICAYMSSALTGHQDGFEADLENIEDSAKLEVMDFVLSRHIYNVGFHLSDARRYNEKPLLMTSTIVENNNSQDKKFTIKLSYQDTTTSTWRVNVNPMLGIKMKFETAVPKVSEEEIEFCSQLSEDYYTWGETHQMKYHAEFVHEVTVPAGTKVKASVVATQASCDIPFSYIQRDKLNDGGYSTQRYHDGLYNVVNSYNFHFVVEKV</sequence>
<dbReference type="CDD" id="cd20216">
    <property type="entry name" value="PFM_HFR-2-like"/>
    <property type="match status" value="1"/>
</dbReference>
<evidence type="ECO:0000313" key="2">
    <source>
        <dbReference type="Proteomes" id="UP001652600"/>
    </source>
</evidence>
<dbReference type="InParanoid" id="A0A1S3CD76"/>
<name>A0A1S3CD76_CUCME</name>
<dbReference type="PANTHER" id="PTHR39244">
    <property type="entry name" value="NATTERIN-4"/>
    <property type="match status" value="1"/>
</dbReference>
<dbReference type="RefSeq" id="XP_008460185.2">
    <property type="nucleotide sequence ID" value="XM_008461963.2"/>
</dbReference>
<dbReference type="SUPFAM" id="SSF56973">
    <property type="entry name" value="Aerolisin/ETX pore-forming domain"/>
    <property type="match status" value="1"/>
</dbReference>
<dbReference type="Pfam" id="PF07468">
    <property type="entry name" value="Agglutinin"/>
    <property type="match status" value="2"/>
</dbReference>
<organism evidence="2 3">
    <name type="scientific">Cucumis melo</name>
    <name type="common">Muskmelon</name>
    <dbReference type="NCBI Taxonomy" id="3656"/>
    <lineage>
        <taxon>Eukaryota</taxon>
        <taxon>Viridiplantae</taxon>
        <taxon>Streptophyta</taxon>
        <taxon>Embryophyta</taxon>
        <taxon>Tracheophyta</taxon>
        <taxon>Spermatophyta</taxon>
        <taxon>Magnoliopsida</taxon>
        <taxon>eudicotyledons</taxon>
        <taxon>Gunneridae</taxon>
        <taxon>Pentapetalae</taxon>
        <taxon>rosids</taxon>
        <taxon>fabids</taxon>
        <taxon>Cucurbitales</taxon>
        <taxon>Cucurbitaceae</taxon>
        <taxon>Benincaseae</taxon>
        <taxon>Cucumis</taxon>
    </lineage>
</organism>
<dbReference type="InterPro" id="IPR008998">
    <property type="entry name" value="Agglutinin"/>
</dbReference>
<evidence type="ECO:0000259" key="1">
    <source>
        <dbReference type="SMART" id="SM00791"/>
    </source>
</evidence>
<accession>A0A1S3CD76</accession>
<feature type="domain" description="Agglutinin" evidence="1">
    <location>
        <begin position="2"/>
        <end position="153"/>
    </location>
</feature>
<dbReference type="PANTHER" id="PTHR39244:SF5">
    <property type="entry name" value="NATTERIN-3-LIKE"/>
    <property type="match status" value="1"/>
</dbReference>
<dbReference type="SMART" id="SM00791">
    <property type="entry name" value="Agglutinin"/>
    <property type="match status" value="1"/>
</dbReference>
<reference evidence="3" key="1">
    <citation type="submission" date="2025-08" db="UniProtKB">
        <authorList>
            <consortium name="RefSeq"/>
        </authorList>
    </citation>
    <scope>IDENTIFICATION</scope>
    <source>
        <tissue evidence="3">Stem</tissue>
    </source>
</reference>
<dbReference type="Proteomes" id="UP001652600">
    <property type="component" value="Chromosome 11"/>
</dbReference>
<dbReference type="InterPro" id="IPR036242">
    <property type="entry name" value="Agglutinin_dom_sf"/>
</dbReference>
<proteinExistence type="predicted"/>
<evidence type="ECO:0000313" key="3">
    <source>
        <dbReference type="RefSeq" id="XP_008460185.2"/>
    </source>
</evidence>
<dbReference type="InterPro" id="IPR053237">
    <property type="entry name" value="Natterin_C"/>
</dbReference>
<dbReference type="Gramene" id="MELO3C022255.2.1">
    <property type="protein sequence ID" value="MELO3C022255.2.1"/>
    <property type="gene ID" value="MELO3C022255.2"/>
</dbReference>
<dbReference type="SUPFAM" id="SSF50382">
    <property type="entry name" value="Agglutinin"/>
    <property type="match status" value="2"/>
</dbReference>
<dbReference type="eggNOG" id="ENOG502QU8X">
    <property type="taxonomic scope" value="Eukaryota"/>
</dbReference>
<keyword evidence="2" id="KW-1185">Reference proteome</keyword>
<dbReference type="Gene3D" id="2.170.15.10">
    <property type="entry name" value="Proaerolysin, chain A, domain 3"/>
    <property type="match status" value="1"/>
</dbReference>
<gene>
    <name evidence="3" type="primary">LOC103499071</name>
</gene>
<dbReference type="AlphaFoldDB" id="A0A1S3CD76"/>